<dbReference type="InterPro" id="IPR033749">
    <property type="entry name" value="Polyprenyl_synt_CS"/>
</dbReference>
<dbReference type="Proteomes" id="UP000240830">
    <property type="component" value="Unassembled WGS sequence"/>
</dbReference>
<comment type="caution">
    <text evidence="1">The sequence shown here is derived from an EMBL/GenBank/DDBJ whole genome shotgun (WGS) entry which is preliminary data.</text>
</comment>
<dbReference type="EMBL" id="MTSL01000053">
    <property type="protein sequence ID" value="PJF19541.1"/>
    <property type="molecule type" value="Genomic_DNA"/>
</dbReference>
<evidence type="ECO:0000313" key="1">
    <source>
        <dbReference type="EMBL" id="PJF19541.1"/>
    </source>
</evidence>
<organism evidence="1 2">
    <name type="scientific">Paramicrosporidium saccamoebae</name>
    <dbReference type="NCBI Taxonomy" id="1246581"/>
    <lineage>
        <taxon>Eukaryota</taxon>
        <taxon>Fungi</taxon>
        <taxon>Fungi incertae sedis</taxon>
        <taxon>Cryptomycota</taxon>
        <taxon>Cryptomycota incertae sedis</taxon>
        <taxon>Paramicrosporidium</taxon>
    </lineage>
</organism>
<sequence>MINETKGANYSTDNLSKRFEELGRVARPTEDFNEILEEARKAAVDWMSTSDTLAKEPVYSSNDQFHNDHDLEQVRNLARQVMHKKGIGRMERVFHEPGLTGKAARYLGVGVMWLALNRWSHVFLKRSNQRLVDAQKWLSLCLQFESALKRFSGWLSRVYPSCSLKERIKAIRMLWTATFLAALYGRFENINDTSLFACALLYPLVDDYLDTETNDLYRQDFAAKLKSKVTFSKPSGSDWSSPHPNSKLVGELVEQVMQRFMLSSSNRQLAISLLYSLIDLELKKVPKDLLFSTTCKGGFTLCLLHMMIVDSIDMHNIQVLLRLGLSLQMVDDLQDIHEDLGEMTNTLATDHVYSSPDLRRQFARTINFIRYRIFTGLYRRHKIPFEDGLKIVFTESLVLLCMEAAVNTLSLLSPDIASLTQHCQLSSAFLKKHPIELSLHRVTSLIVASSDH</sequence>
<dbReference type="AlphaFoldDB" id="A0A2H9TP54"/>
<name>A0A2H9TP54_9FUNG</name>
<proteinExistence type="predicted"/>
<evidence type="ECO:0000313" key="2">
    <source>
        <dbReference type="Proteomes" id="UP000240830"/>
    </source>
</evidence>
<accession>A0A2H9TP54</accession>
<keyword evidence="2" id="KW-1185">Reference proteome</keyword>
<dbReference type="PROSITE" id="PS00444">
    <property type="entry name" value="POLYPRENYL_SYNTHASE_2"/>
    <property type="match status" value="1"/>
</dbReference>
<gene>
    <name evidence="1" type="ORF">PSACC_00644</name>
</gene>
<protein>
    <submittedName>
        <fullName evidence="1">Uncharacterized protein</fullName>
    </submittedName>
</protein>
<reference evidence="1 2" key="1">
    <citation type="submission" date="2016-10" db="EMBL/GenBank/DDBJ databases">
        <title>The genome of Paramicrosporidium saccamoebae is the missing link in understanding Cryptomycota and Microsporidia evolution.</title>
        <authorList>
            <person name="Quandt C.A."/>
            <person name="Beaudet D."/>
            <person name="Corsaro D."/>
            <person name="Michel R."/>
            <person name="Corradi N."/>
            <person name="James T."/>
        </authorList>
    </citation>
    <scope>NUCLEOTIDE SEQUENCE [LARGE SCALE GENOMIC DNA]</scope>
    <source>
        <strain evidence="1 2">KSL3</strain>
    </source>
</reference>